<feature type="region of interest" description="Disordered" evidence="1">
    <location>
        <begin position="100"/>
        <end position="123"/>
    </location>
</feature>
<sequence length="123" mass="13467">MSDRNRQKTFGVSEEEATNASDSCVECHELRAKLCRVDDRHWLLELETSGLISAKARTALEMLLEQVDCVTGRTLVLTKMSKVSTDTLLDVTFFIEGGPNVSGEGPDLTEKQTQTSSGMLPGC</sequence>
<accession>A0A2M7Q9I4</accession>
<comment type="caution">
    <text evidence="2">The sequence shown here is derived from an EMBL/GenBank/DDBJ whole genome shotgun (WGS) entry which is preliminary data.</text>
</comment>
<protein>
    <submittedName>
        <fullName evidence="2">Uncharacterized protein</fullName>
    </submittedName>
</protein>
<name>A0A2M7Q9I4_9BACT</name>
<evidence type="ECO:0000313" key="2">
    <source>
        <dbReference type="EMBL" id="PIY62295.1"/>
    </source>
</evidence>
<reference evidence="3" key="1">
    <citation type="submission" date="2017-09" db="EMBL/GenBank/DDBJ databases">
        <title>Depth-based differentiation of microbial function through sediment-hosted aquifers and enrichment of novel symbionts in the deep terrestrial subsurface.</title>
        <authorList>
            <person name="Probst A.J."/>
            <person name="Ladd B."/>
            <person name="Jarett J.K."/>
            <person name="Geller-Mcgrath D.E."/>
            <person name="Sieber C.M.K."/>
            <person name="Emerson J.B."/>
            <person name="Anantharaman K."/>
            <person name="Thomas B.C."/>
            <person name="Malmstrom R."/>
            <person name="Stieglmeier M."/>
            <person name="Klingl A."/>
            <person name="Woyke T."/>
            <person name="Ryan C.M."/>
            <person name="Banfield J.F."/>
        </authorList>
    </citation>
    <scope>NUCLEOTIDE SEQUENCE [LARGE SCALE GENOMIC DNA]</scope>
</reference>
<proteinExistence type="predicted"/>
<evidence type="ECO:0000313" key="3">
    <source>
        <dbReference type="Proteomes" id="UP000230973"/>
    </source>
</evidence>
<evidence type="ECO:0000256" key="1">
    <source>
        <dbReference type="SAM" id="MobiDB-lite"/>
    </source>
</evidence>
<dbReference type="Proteomes" id="UP000230973">
    <property type="component" value="Unassembled WGS sequence"/>
</dbReference>
<gene>
    <name evidence="2" type="ORF">COY93_03475</name>
</gene>
<dbReference type="EMBL" id="PFLC01000044">
    <property type="protein sequence ID" value="PIY62295.1"/>
    <property type="molecule type" value="Genomic_DNA"/>
</dbReference>
<dbReference type="AlphaFoldDB" id="A0A2M7Q9I4"/>
<organism evidence="2 3">
    <name type="scientific">Candidatus Uhrbacteria bacterium CG_4_10_14_0_8_um_filter_58_22</name>
    <dbReference type="NCBI Taxonomy" id="1975029"/>
    <lineage>
        <taxon>Bacteria</taxon>
        <taxon>Candidatus Uhriibacteriota</taxon>
    </lineage>
</organism>
<feature type="compositionally biased region" description="Polar residues" evidence="1">
    <location>
        <begin position="111"/>
        <end position="123"/>
    </location>
</feature>